<organism evidence="1 2">
    <name type="scientific">Seonamhaeicola marinus</name>
    <dbReference type="NCBI Taxonomy" id="1912246"/>
    <lineage>
        <taxon>Bacteria</taxon>
        <taxon>Pseudomonadati</taxon>
        <taxon>Bacteroidota</taxon>
        <taxon>Flavobacteriia</taxon>
        <taxon>Flavobacteriales</taxon>
        <taxon>Flavobacteriaceae</taxon>
    </lineage>
</organism>
<gene>
    <name evidence="1" type="ORF">FUA24_14340</name>
</gene>
<comment type="caution">
    <text evidence="1">The sequence shown here is derived from an EMBL/GenBank/DDBJ whole genome shotgun (WGS) entry which is preliminary data.</text>
</comment>
<dbReference type="InterPro" id="IPR011990">
    <property type="entry name" value="TPR-like_helical_dom_sf"/>
</dbReference>
<dbReference type="AlphaFoldDB" id="A0A5D0HVG5"/>
<dbReference type="EMBL" id="VSDQ01000679">
    <property type="protein sequence ID" value="TYA74499.1"/>
    <property type="molecule type" value="Genomic_DNA"/>
</dbReference>
<dbReference type="SUPFAM" id="SSF48452">
    <property type="entry name" value="TPR-like"/>
    <property type="match status" value="1"/>
</dbReference>
<dbReference type="OrthoDB" id="979271at2"/>
<keyword evidence="2" id="KW-1185">Reference proteome</keyword>
<reference evidence="1 2" key="1">
    <citation type="submission" date="2019-08" db="EMBL/GenBank/DDBJ databases">
        <title>Seonamhaeicola sediminis sp. nov., isolated from marine sediment.</title>
        <authorList>
            <person name="Cao W.R."/>
        </authorList>
    </citation>
    <scope>NUCLEOTIDE SEQUENCE [LARGE SCALE GENOMIC DNA]</scope>
    <source>
        <strain evidence="1 2">B011</strain>
    </source>
</reference>
<accession>A0A5D0HVG5</accession>
<name>A0A5D0HVG5_9FLAO</name>
<evidence type="ECO:0000313" key="1">
    <source>
        <dbReference type="EMBL" id="TYA74499.1"/>
    </source>
</evidence>
<sequence length="248" mass="28660">MDDKNYILFESYLSGELSTDEIKAFELRLKNESELKQALNTYKELSSFLEHKFENEEESKAFESNLKKISNQYFDKEDTASTKTTTSKVFKLYKYAIAACVAVLLGLFTFNELSSPSFNDYNDYETISLVVRGEQEELLKTAEDAFNKRNFTEANRTFGELINGDSQNMEYKLYQGITLVELNQFTKADNLLKVVAESPSVYKNKAIWYLGLSKLKQENYNECIDVLKLLPEDADDYDKAQKLIKKLD</sequence>
<dbReference type="Proteomes" id="UP000323930">
    <property type="component" value="Unassembled WGS sequence"/>
</dbReference>
<dbReference type="RefSeq" id="WP_148543494.1">
    <property type="nucleotide sequence ID" value="NZ_VSDQ01000679.1"/>
</dbReference>
<proteinExistence type="predicted"/>
<evidence type="ECO:0008006" key="3">
    <source>
        <dbReference type="Google" id="ProtNLM"/>
    </source>
</evidence>
<evidence type="ECO:0000313" key="2">
    <source>
        <dbReference type="Proteomes" id="UP000323930"/>
    </source>
</evidence>
<protein>
    <recommendedName>
        <fullName evidence="3">Tetratricopeptide repeat protein</fullName>
    </recommendedName>
</protein>
<dbReference type="Gene3D" id="1.25.40.10">
    <property type="entry name" value="Tetratricopeptide repeat domain"/>
    <property type="match status" value="1"/>
</dbReference>